<reference evidence="4 5" key="1">
    <citation type="submission" date="2013-08" db="EMBL/GenBank/DDBJ databases">
        <title>The genome sequence of Skermanella stibiiresistens.</title>
        <authorList>
            <person name="Zhu W."/>
            <person name="Wang G."/>
        </authorList>
    </citation>
    <scope>NUCLEOTIDE SEQUENCE [LARGE SCALE GENOMIC DNA]</scope>
    <source>
        <strain evidence="4 5">SB22</strain>
    </source>
</reference>
<dbReference type="GO" id="GO:0005829">
    <property type="term" value="C:cytosol"/>
    <property type="evidence" value="ECO:0007669"/>
    <property type="project" value="TreeGrafter"/>
</dbReference>
<accession>W9H5P6</accession>
<dbReference type="GO" id="GO:0004371">
    <property type="term" value="F:glycerone kinase activity"/>
    <property type="evidence" value="ECO:0007669"/>
    <property type="project" value="InterPro"/>
</dbReference>
<keyword evidence="1" id="KW-0808">Transferase</keyword>
<evidence type="ECO:0000313" key="4">
    <source>
        <dbReference type="EMBL" id="EWY41560.1"/>
    </source>
</evidence>
<dbReference type="GO" id="GO:0019563">
    <property type="term" value="P:glycerol catabolic process"/>
    <property type="evidence" value="ECO:0007669"/>
    <property type="project" value="TreeGrafter"/>
</dbReference>
<comment type="caution">
    <text evidence="4">The sequence shown here is derived from an EMBL/GenBank/DDBJ whole genome shotgun (WGS) entry which is preliminary data.</text>
</comment>
<dbReference type="PATRIC" id="fig|1385369.3.peg.1065"/>
<dbReference type="PANTHER" id="PTHR28629:SF4">
    <property type="entry name" value="TRIOKINASE_FMN CYCLASE"/>
    <property type="match status" value="1"/>
</dbReference>
<gene>
    <name evidence="4" type="ORF">N825_23675</name>
</gene>
<dbReference type="SUPFAM" id="SSF101473">
    <property type="entry name" value="DhaL-like"/>
    <property type="match status" value="1"/>
</dbReference>
<organism evidence="4 5">
    <name type="scientific">Skermanella stibiiresistens SB22</name>
    <dbReference type="NCBI Taxonomy" id="1385369"/>
    <lineage>
        <taxon>Bacteria</taxon>
        <taxon>Pseudomonadati</taxon>
        <taxon>Pseudomonadota</taxon>
        <taxon>Alphaproteobacteria</taxon>
        <taxon>Rhodospirillales</taxon>
        <taxon>Azospirillaceae</taxon>
        <taxon>Skermanella</taxon>
    </lineage>
</organism>
<dbReference type="InterPro" id="IPR050861">
    <property type="entry name" value="Dihydroxyacetone_Kinase"/>
</dbReference>
<keyword evidence="2 4" id="KW-0418">Kinase</keyword>
<dbReference type="EMBL" id="AVFL01000003">
    <property type="protein sequence ID" value="EWY41560.1"/>
    <property type="molecule type" value="Genomic_DNA"/>
</dbReference>
<evidence type="ECO:0000256" key="1">
    <source>
        <dbReference type="ARBA" id="ARBA00022679"/>
    </source>
</evidence>
<keyword evidence="5" id="KW-1185">Reference proteome</keyword>
<dbReference type="InterPro" id="IPR036117">
    <property type="entry name" value="DhaL_dom_sf"/>
</dbReference>
<evidence type="ECO:0000259" key="3">
    <source>
        <dbReference type="PROSITE" id="PS51480"/>
    </source>
</evidence>
<evidence type="ECO:0000313" key="5">
    <source>
        <dbReference type="Proteomes" id="UP000019486"/>
    </source>
</evidence>
<name>W9H5P6_9PROT</name>
<dbReference type="STRING" id="1385369.N825_23675"/>
<dbReference type="PROSITE" id="PS51480">
    <property type="entry name" value="DHAL"/>
    <property type="match status" value="1"/>
</dbReference>
<dbReference type="AlphaFoldDB" id="W9H5P6"/>
<proteinExistence type="predicted"/>
<feature type="domain" description="DhaL" evidence="3">
    <location>
        <begin position="1"/>
        <end position="176"/>
    </location>
</feature>
<dbReference type="Proteomes" id="UP000019486">
    <property type="component" value="Unassembled WGS sequence"/>
</dbReference>
<dbReference type="PANTHER" id="PTHR28629">
    <property type="entry name" value="TRIOKINASE/FMN CYCLASE"/>
    <property type="match status" value="1"/>
</dbReference>
<dbReference type="Gene3D" id="1.25.40.340">
    <property type="match status" value="1"/>
</dbReference>
<evidence type="ECO:0000256" key="2">
    <source>
        <dbReference type="ARBA" id="ARBA00022777"/>
    </source>
</evidence>
<dbReference type="InterPro" id="IPR004007">
    <property type="entry name" value="DhaL_dom"/>
</dbReference>
<dbReference type="Pfam" id="PF02734">
    <property type="entry name" value="Dak2"/>
    <property type="match status" value="1"/>
</dbReference>
<dbReference type="SMART" id="SM01120">
    <property type="entry name" value="Dak2"/>
    <property type="match status" value="1"/>
</dbReference>
<protein>
    <submittedName>
        <fullName evidence="4">Dihydroxyacetone kinase</fullName>
    </submittedName>
</protein>
<sequence>MNELDGRLGDGDLGATLQKCARNVRAALPTMTDDLGQVFKTSAMACTKASGSSFGTLLAVAFLTVAKATQGRTEMAWTELSPLLASVLEALSARGGASLGDKTVLDTLDATGKSIEGVDDPADQHRLATEAVEATITEFRGKPNKIGRARMFAERSIGMDDPGMIAFRHLVAAAGTGN</sequence>